<dbReference type="GO" id="GO:0006270">
    <property type="term" value="P:DNA replication initiation"/>
    <property type="evidence" value="ECO:0007669"/>
    <property type="project" value="UniProtKB-UniRule"/>
</dbReference>
<dbReference type="InterPro" id="IPR010921">
    <property type="entry name" value="Trp_repressor/repl_initiator"/>
</dbReference>
<comment type="domain">
    <text evidence="8">Domain I is involved in oligomerization and binding regulators, domain II is flexibile and of varying length in different bacteria, domain III forms the AAA+ region, while domain IV binds dsDNA.</text>
</comment>
<dbReference type="SMART" id="SM00382">
    <property type="entry name" value="AAA"/>
    <property type="match status" value="1"/>
</dbReference>
<dbReference type="InterPro" id="IPR013317">
    <property type="entry name" value="DnaA_dom"/>
</dbReference>
<dbReference type="EMBL" id="JABFJV010000064">
    <property type="protein sequence ID" value="NOK34283.1"/>
    <property type="molecule type" value="Genomic_DNA"/>
</dbReference>
<dbReference type="Pfam" id="PF00308">
    <property type="entry name" value="Bac_DnaA"/>
    <property type="match status" value="1"/>
</dbReference>
<comment type="caution">
    <text evidence="8">Lacks conserved residue(s) required for the propagation of feature annotation.</text>
</comment>
<dbReference type="GO" id="GO:0003688">
    <property type="term" value="F:DNA replication origin binding"/>
    <property type="evidence" value="ECO:0007669"/>
    <property type="project" value="UniProtKB-UniRule"/>
</dbReference>
<evidence type="ECO:0000256" key="7">
    <source>
        <dbReference type="ARBA" id="ARBA00023125"/>
    </source>
</evidence>
<protein>
    <recommendedName>
        <fullName evidence="8 9">Chromosomal replication initiator protein DnaA</fullName>
    </recommendedName>
</protein>
<dbReference type="PROSITE" id="PS01008">
    <property type="entry name" value="DNAA"/>
    <property type="match status" value="1"/>
</dbReference>
<evidence type="ECO:0000256" key="8">
    <source>
        <dbReference type="HAMAP-Rule" id="MF_00377"/>
    </source>
</evidence>
<feature type="binding site" evidence="8">
    <location>
        <position position="161"/>
    </location>
    <ligand>
        <name>ATP</name>
        <dbReference type="ChEBI" id="CHEBI:30616"/>
    </ligand>
</feature>
<dbReference type="Pfam" id="PF11638">
    <property type="entry name" value="DnaA_N"/>
    <property type="match status" value="1"/>
</dbReference>
<evidence type="ECO:0000256" key="3">
    <source>
        <dbReference type="ARBA" id="ARBA00022705"/>
    </source>
</evidence>
<accession>A0A3A8HYM1</accession>
<dbReference type="Pfam" id="PF22688">
    <property type="entry name" value="Hda_lid"/>
    <property type="match status" value="1"/>
</dbReference>
<comment type="caution">
    <text evidence="14">The sequence shown here is derived from an EMBL/GenBank/DDBJ whole genome shotgun (WGS) entry which is preliminary data.</text>
</comment>
<comment type="subcellular location">
    <subcellularLocation>
        <location evidence="8">Cytoplasm</location>
    </subcellularLocation>
</comment>
<reference evidence="14 15" key="1">
    <citation type="submission" date="2020-05" db="EMBL/GenBank/DDBJ databases">
        <authorList>
            <person name="Whitworth D."/>
        </authorList>
    </citation>
    <scope>NUCLEOTIDE SEQUENCE [LARGE SCALE GENOMIC DNA]</scope>
    <source>
        <strain evidence="14 15">AB043B</strain>
    </source>
</reference>
<dbReference type="NCBIfam" id="TIGR00362">
    <property type="entry name" value="DnaA"/>
    <property type="match status" value="1"/>
</dbReference>
<dbReference type="Gene3D" id="3.40.50.300">
    <property type="entry name" value="P-loop containing nucleotide triphosphate hydrolases"/>
    <property type="match status" value="1"/>
</dbReference>
<evidence type="ECO:0000256" key="9">
    <source>
        <dbReference type="NCBIfam" id="TIGR00362"/>
    </source>
</evidence>
<dbReference type="InterPro" id="IPR024633">
    <property type="entry name" value="DnaA_N_dom"/>
</dbReference>
<dbReference type="InterPro" id="IPR055199">
    <property type="entry name" value="Hda_lid"/>
</dbReference>
<dbReference type="InterPro" id="IPR018312">
    <property type="entry name" value="Chromosome_initiator_DnaA_CS"/>
</dbReference>
<feature type="binding site" evidence="8">
    <location>
        <position position="164"/>
    </location>
    <ligand>
        <name>ATP</name>
        <dbReference type="ChEBI" id="CHEBI:30616"/>
    </ligand>
</feature>
<dbReference type="Gene3D" id="1.10.1750.10">
    <property type="match status" value="1"/>
</dbReference>
<dbReference type="AlphaFoldDB" id="A0A3A8HYM1"/>
<dbReference type="HAMAP" id="MF_00377">
    <property type="entry name" value="DnaA_bact"/>
    <property type="match status" value="1"/>
</dbReference>
<evidence type="ECO:0000259" key="12">
    <source>
        <dbReference type="SMART" id="SM00382"/>
    </source>
</evidence>
<dbReference type="InterPro" id="IPR027417">
    <property type="entry name" value="P-loop_NTPase"/>
</dbReference>
<evidence type="ECO:0000256" key="11">
    <source>
        <dbReference type="RuleBase" id="RU004227"/>
    </source>
</evidence>
<dbReference type="PANTHER" id="PTHR30050">
    <property type="entry name" value="CHROMOSOMAL REPLICATION INITIATOR PROTEIN DNAA"/>
    <property type="match status" value="1"/>
</dbReference>
<proteinExistence type="inferred from homology"/>
<evidence type="ECO:0000256" key="4">
    <source>
        <dbReference type="ARBA" id="ARBA00022741"/>
    </source>
</evidence>
<dbReference type="PRINTS" id="PR00051">
    <property type="entry name" value="DNAA"/>
</dbReference>
<dbReference type="Gene3D" id="3.30.300.180">
    <property type="match status" value="1"/>
</dbReference>
<dbReference type="SMART" id="SM00760">
    <property type="entry name" value="Bac_DnaA_C"/>
    <property type="match status" value="1"/>
</dbReference>
<dbReference type="InterPro" id="IPR020591">
    <property type="entry name" value="Chromosome_initiator_DnaA-like"/>
</dbReference>
<dbReference type="GO" id="GO:0005886">
    <property type="term" value="C:plasma membrane"/>
    <property type="evidence" value="ECO:0007669"/>
    <property type="project" value="TreeGrafter"/>
</dbReference>
<gene>
    <name evidence="8 14" type="primary">dnaA</name>
    <name evidence="14" type="ORF">HMI49_13860</name>
</gene>
<sequence length="453" mass="51605">MNALAHSAPTPSLPSAGVIWTRTLEAIRQEGLHYALTWLERMRPMEVRENALVLGVPDRFFRDWVDDHYRSMLETHIARLEPSLGRVAYEVVVGPPPSSSDLPPTPTVKVNSMRPARLNPRFTFDTYVVADSNQLPAAAAQAVAHRPGHNYNPLYIYGGTGLGKTHLLQAVGNHIWEKDPTQRIVYLSSEQFTNEYVESVREHRMTDFRRKFREECDVLLIDDIQFLGKREETQKEFFYTFETLFGLNKAIVLTSDMVPAEVPGMEDRLRSRFAMGLMADIREPTYETRVAILQKKAEQEGLNLPDPVAHFIAKHVQKNVRELEGALVKLSAMHSLTKQPVTEEFASQVLRDILPAQRTVDIEAIQREVARFYKVTVEALKEDRRHKALAHARQVAMYLSRKLTKSSFPEIASRFNKDHSTVISAVRKVEGLRETDPTVHRDLSELETKLGGM</sequence>
<comment type="function">
    <text evidence="8 10">Plays an essential role in the initiation and regulation of chromosomal replication. ATP-DnaA binds to the origin of replication (oriC) to initiate formation of the DNA replication initiation complex once per cell cycle. Binds the DnaA box (a 9 base pair repeat at the origin) and separates the double-stranded (ds)DNA. Forms a right-handed helical filament on oriC DNA; dsDNA binds to the exterior of the filament while single-stranded (ss)DNA is stabiized in the filament's interior. The ATP-DnaA-oriC complex binds and stabilizes one strand of the AT-rich DNA unwinding element (DUE), permitting loading of DNA polymerase. After initiation quickly degrades to an ADP-DnaA complex that is not apt for DNA replication. Binds acidic phospholipids.</text>
</comment>
<feature type="domain" description="AAA+ ATPase" evidence="12">
    <location>
        <begin position="150"/>
        <end position="282"/>
    </location>
</feature>
<dbReference type="CDD" id="cd00009">
    <property type="entry name" value="AAA"/>
    <property type="match status" value="1"/>
</dbReference>
<feature type="region of interest" description="Domain IV, binds dsDNA" evidence="8">
    <location>
        <begin position="335"/>
        <end position="453"/>
    </location>
</feature>
<dbReference type="CDD" id="cd06571">
    <property type="entry name" value="Bac_DnaA_C"/>
    <property type="match status" value="1"/>
</dbReference>
<organism evidence="14 15">
    <name type="scientific">Corallococcus exercitus</name>
    <dbReference type="NCBI Taxonomy" id="2316736"/>
    <lineage>
        <taxon>Bacteria</taxon>
        <taxon>Pseudomonadati</taxon>
        <taxon>Myxococcota</taxon>
        <taxon>Myxococcia</taxon>
        <taxon>Myxococcales</taxon>
        <taxon>Cystobacterineae</taxon>
        <taxon>Myxococcaceae</taxon>
        <taxon>Corallococcus</taxon>
    </lineage>
</organism>
<dbReference type="InterPro" id="IPR003593">
    <property type="entry name" value="AAA+_ATPase"/>
</dbReference>
<feature type="region of interest" description="Domain I, interacts with DnaA modulators" evidence="8">
    <location>
        <begin position="1"/>
        <end position="88"/>
    </location>
</feature>
<dbReference type="Proteomes" id="UP000563426">
    <property type="component" value="Unassembled WGS sequence"/>
</dbReference>
<comment type="subunit">
    <text evidence="8">Oligomerizes as a right-handed, spiral filament on DNA at oriC.</text>
</comment>
<feature type="domain" description="Chromosomal replication initiator DnaA C-terminal" evidence="13">
    <location>
        <begin position="361"/>
        <end position="429"/>
    </location>
</feature>
<keyword evidence="6 8" id="KW-0446">Lipid-binding</keyword>
<dbReference type="RefSeq" id="WP_120526627.1">
    <property type="nucleotide sequence ID" value="NZ_JABFJV010000064.1"/>
</dbReference>
<evidence type="ECO:0000256" key="5">
    <source>
        <dbReference type="ARBA" id="ARBA00022840"/>
    </source>
</evidence>
<dbReference type="GO" id="GO:0005524">
    <property type="term" value="F:ATP binding"/>
    <property type="evidence" value="ECO:0007669"/>
    <property type="project" value="UniProtKB-UniRule"/>
</dbReference>
<dbReference type="InterPro" id="IPR038454">
    <property type="entry name" value="DnaA_N_sf"/>
</dbReference>
<evidence type="ECO:0000313" key="14">
    <source>
        <dbReference type="EMBL" id="NOK34283.1"/>
    </source>
</evidence>
<evidence type="ECO:0000256" key="10">
    <source>
        <dbReference type="RuleBase" id="RU000577"/>
    </source>
</evidence>
<keyword evidence="4 8" id="KW-0547">Nucleotide-binding</keyword>
<keyword evidence="15" id="KW-1185">Reference proteome</keyword>
<name>A0A3A8HYM1_9BACT</name>
<comment type="similarity">
    <text evidence="1 8 11">Belongs to the DnaA family.</text>
</comment>
<keyword evidence="2 8" id="KW-0963">Cytoplasm</keyword>
<feature type="binding site" evidence="8">
    <location>
        <position position="165"/>
    </location>
    <ligand>
        <name>ATP</name>
        <dbReference type="ChEBI" id="CHEBI:30616"/>
    </ligand>
</feature>
<evidence type="ECO:0000313" key="15">
    <source>
        <dbReference type="Proteomes" id="UP000563426"/>
    </source>
</evidence>
<dbReference type="FunFam" id="1.10.8.60:FF:000003">
    <property type="entry name" value="Chromosomal replication initiator protein DnaA"/>
    <property type="match status" value="1"/>
</dbReference>
<evidence type="ECO:0000259" key="13">
    <source>
        <dbReference type="SMART" id="SM00760"/>
    </source>
</evidence>
<evidence type="ECO:0000256" key="1">
    <source>
        <dbReference type="ARBA" id="ARBA00006583"/>
    </source>
</evidence>
<feature type="binding site" evidence="8">
    <location>
        <position position="163"/>
    </location>
    <ligand>
        <name>ATP</name>
        <dbReference type="ChEBI" id="CHEBI:30616"/>
    </ligand>
</feature>
<keyword evidence="3 8" id="KW-0235">DNA replication</keyword>
<dbReference type="InterPro" id="IPR013159">
    <property type="entry name" value="DnaA_C"/>
</dbReference>
<dbReference type="OrthoDB" id="9807019at2"/>
<dbReference type="SUPFAM" id="SSF48295">
    <property type="entry name" value="TrpR-like"/>
    <property type="match status" value="1"/>
</dbReference>
<dbReference type="SUPFAM" id="SSF52540">
    <property type="entry name" value="P-loop containing nucleoside triphosphate hydrolases"/>
    <property type="match status" value="1"/>
</dbReference>
<dbReference type="GO" id="GO:0008289">
    <property type="term" value="F:lipid binding"/>
    <property type="evidence" value="ECO:0007669"/>
    <property type="project" value="UniProtKB-KW"/>
</dbReference>
<dbReference type="GO" id="GO:0006275">
    <property type="term" value="P:regulation of DNA replication"/>
    <property type="evidence" value="ECO:0007669"/>
    <property type="project" value="UniProtKB-UniRule"/>
</dbReference>
<evidence type="ECO:0000256" key="2">
    <source>
        <dbReference type="ARBA" id="ARBA00022490"/>
    </source>
</evidence>
<keyword evidence="7 8" id="KW-0238">DNA-binding</keyword>
<dbReference type="Gene3D" id="1.10.8.60">
    <property type="match status" value="1"/>
</dbReference>
<dbReference type="FunFam" id="3.40.50.300:FF:000668">
    <property type="entry name" value="Chromosomal replication initiator protein DnaA"/>
    <property type="match status" value="1"/>
</dbReference>
<keyword evidence="5 8" id="KW-0067">ATP-binding</keyword>
<dbReference type="Pfam" id="PF08299">
    <property type="entry name" value="Bac_DnaA_C"/>
    <property type="match status" value="1"/>
</dbReference>
<dbReference type="InterPro" id="IPR001957">
    <property type="entry name" value="Chromosome_initiator_DnaA"/>
</dbReference>
<dbReference type="PANTHER" id="PTHR30050:SF2">
    <property type="entry name" value="CHROMOSOMAL REPLICATION INITIATOR PROTEIN DNAA"/>
    <property type="match status" value="1"/>
</dbReference>
<dbReference type="GO" id="GO:0005737">
    <property type="term" value="C:cytoplasm"/>
    <property type="evidence" value="ECO:0007669"/>
    <property type="project" value="UniProtKB-SubCell"/>
</dbReference>
<evidence type="ECO:0000256" key="6">
    <source>
        <dbReference type="ARBA" id="ARBA00023121"/>
    </source>
</evidence>